<keyword evidence="4" id="KW-1133">Transmembrane helix</keyword>
<evidence type="ECO:0000313" key="10">
    <source>
        <dbReference type="Proteomes" id="UP001153954"/>
    </source>
</evidence>
<feature type="chain" id="PRO_5043672951" evidence="8">
    <location>
        <begin position="20"/>
        <end position="767"/>
    </location>
</feature>
<comment type="subcellular location">
    <subcellularLocation>
        <location evidence="1">Membrane</location>
        <topology evidence="1">Single-pass membrane protein</topology>
    </subcellularLocation>
</comment>
<keyword evidence="8" id="KW-0732">Signal</keyword>
<dbReference type="GO" id="GO:0005886">
    <property type="term" value="C:plasma membrane"/>
    <property type="evidence" value="ECO:0007669"/>
    <property type="project" value="TreeGrafter"/>
</dbReference>
<keyword evidence="5" id="KW-0472">Membrane</keyword>
<dbReference type="Proteomes" id="UP001153954">
    <property type="component" value="Unassembled WGS sequence"/>
</dbReference>
<feature type="signal peptide" evidence="8">
    <location>
        <begin position="1"/>
        <end position="19"/>
    </location>
</feature>
<dbReference type="CDD" id="cd00112">
    <property type="entry name" value="LDLa"/>
    <property type="match status" value="2"/>
</dbReference>
<keyword evidence="10" id="KW-1185">Reference proteome</keyword>
<evidence type="ECO:0000256" key="6">
    <source>
        <dbReference type="ARBA" id="ARBA00023157"/>
    </source>
</evidence>
<evidence type="ECO:0000256" key="1">
    <source>
        <dbReference type="ARBA" id="ARBA00004167"/>
    </source>
</evidence>
<name>A0AAU9TIF6_EUPED</name>
<evidence type="ECO:0000256" key="2">
    <source>
        <dbReference type="ARBA" id="ARBA00022692"/>
    </source>
</evidence>
<dbReference type="PROSITE" id="PS50068">
    <property type="entry name" value="LDLRA_2"/>
    <property type="match status" value="2"/>
</dbReference>
<dbReference type="AlphaFoldDB" id="A0AAU9TIF6"/>
<keyword evidence="2" id="KW-0812">Transmembrane</keyword>
<dbReference type="InterPro" id="IPR002172">
    <property type="entry name" value="LDrepeatLR_classA_rpt"/>
</dbReference>
<reference evidence="9" key="1">
    <citation type="submission" date="2022-03" db="EMBL/GenBank/DDBJ databases">
        <authorList>
            <person name="Tunstrom K."/>
        </authorList>
    </citation>
    <scope>NUCLEOTIDE SEQUENCE</scope>
</reference>
<evidence type="ECO:0000256" key="5">
    <source>
        <dbReference type="ARBA" id="ARBA00023136"/>
    </source>
</evidence>
<dbReference type="Pfam" id="PF00057">
    <property type="entry name" value="Ldl_recept_a"/>
    <property type="match status" value="1"/>
</dbReference>
<dbReference type="SUPFAM" id="SSF57424">
    <property type="entry name" value="LDL receptor-like module"/>
    <property type="match status" value="2"/>
</dbReference>
<dbReference type="PRINTS" id="PR00261">
    <property type="entry name" value="LDLRECEPTOR"/>
</dbReference>
<protein>
    <submittedName>
        <fullName evidence="9">Uncharacterized protein</fullName>
    </submittedName>
</protein>
<comment type="caution">
    <text evidence="7">Lacks conserved residue(s) required for the propagation of feature annotation.</text>
</comment>
<dbReference type="PANTHER" id="PTHR24270">
    <property type="entry name" value="LOW-DENSITY LIPOPROTEIN RECEPTOR-RELATED"/>
    <property type="match status" value="1"/>
</dbReference>
<dbReference type="GO" id="GO:0016192">
    <property type="term" value="P:vesicle-mediated transport"/>
    <property type="evidence" value="ECO:0007669"/>
    <property type="project" value="UniProtKB-ARBA"/>
</dbReference>
<dbReference type="InterPro" id="IPR050685">
    <property type="entry name" value="LDLR"/>
</dbReference>
<organism evidence="9 10">
    <name type="scientific">Euphydryas editha</name>
    <name type="common">Edith's checkerspot</name>
    <dbReference type="NCBI Taxonomy" id="104508"/>
    <lineage>
        <taxon>Eukaryota</taxon>
        <taxon>Metazoa</taxon>
        <taxon>Ecdysozoa</taxon>
        <taxon>Arthropoda</taxon>
        <taxon>Hexapoda</taxon>
        <taxon>Insecta</taxon>
        <taxon>Pterygota</taxon>
        <taxon>Neoptera</taxon>
        <taxon>Endopterygota</taxon>
        <taxon>Lepidoptera</taxon>
        <taxon>Glossata</taxon>
        <taxon>Ditrysia</taxon>
        <taxon>Papilionoidea</taxon>
        <taxon>Nymphalidae</taxon>
        <taxon>Nymphalinae</taxon>
        <taxon>Euphydryas</taxon>
    </lineage>
</organism>
<proteinExistence type="predicted"/>
<comment type="caution">
    <text evidence="9">The sequence shown here is derived from an EMBL/GenBank/DDBJ whole genome shotgun (WGS) entry which is preliminary data.</text>
</comment>
<keyword evidence="6 7" id="KW-1015">Disulfide bond</keyword>
<feature type="disulfide bond" evidence="7">
    <location>
        <begin position="265"/>
        <end position="280"/>
    </location>
</feature>
<accession>A0AAU9TIF6</accession>
<keyword evidence="3" id="KW-0677">Repeat</keyword>
<dbReference type="EMBL" id="CAKOGL010000004">
    <property type="protein sequence ID" value="CAH2085290.1"/>
    <property type="molecule type" value="Genomic_DNA"/>
</dbReference>
<dbReference type="InterPro" id="IPR036055">
    <property type="entry name" value="LDL_receptor-like_sf"/>
</dbReference>
<evidence type="ECO:0000256" key="3">
    <source>
        <dbReference type="ARBA" id="ARBA00022737"/>
    </source>
</evidence>
<gene>
    <name evidence="9" type="ORF">EEDITHA_LOCUS1779</name>
</gene>
<evidence type="ECO:0000256" key="4">
    <source>
        <dbReference type="ARBA" id="ARBA00022989"/>
    </source>
</evidence>
<evidence type="ECO:0000256" key="8">
    <source>
        <dbReference type="SAM" id="SignalP"/>
    </source>
</evidence>
<evidence type="ECO:0000313" key="9">
    <source>
        <dbReference type="EMBL" id="CAH2085290.1"/>
    </source>
</evidence>
<feature type="disulfide bond" evidence="7">
    <location>
        <begin position="462"/>
        <end position="477"/>
    </location>
</feature>
<dbReference type="Gene3D" id="4.10.1220.10">
    <property type="entry name" value="EGF-type module"/>
    <property type="match status" value="1"/>
</dbReference>
<dbReference type="Gene3D" id="4.10.400.10">
    <property type="entry name" value="Low-density Lipoprotein Receptor"/>
    <property type="match status" value="1"/>
</dbReference>
<evidence type="ECO:0000256" key="7">
    <source>
        <dbReference type="PROSITE-ProRule" id="PRU00124"/>
    </source>
</evidence>
<sequence>MILWHIYLILSIFPLFVHPSKNHNLNVDSNFNDKIHNITHKIDKIAHEIQSQPPDKKDYLLNNVKKQLQKAAQHLGQKGKNYVELIMEGIKLKAFNGSKDDTKTLRANDKDVVNKEDRFNTKYIDNLATKIDLLIKDDLDRLKTSQNKHKFLKSIKEKVLETVNKKQKEIINNDKVLNNTRRNLKMNDETLVVSNHNLITENVVDHIYYDRQIENDKNFENEIPKSAILSPLCENVYDRVCLGIRNMNNLKCLDGDVVVPIDKLCNDNTDCPDGSDEKYCGSQAMERIQYSNWVITNIESYLEKNCFEIYENGTASPKRNQIILDVLQMQREFKEKYKNFSLSFENNNLINKGDSNYEANAKVAANEIALMISSLATALDGILCSHRSEDFESRRKADIFDIDLDKMPKDTTWPPKHCKCNKEHCLNCTNSCKRICWQQNSLSLWNCESVDGTDTVSLNWLCDGKFDCFDESDEKDCNIGSGYEKFEAQEIYNIILKMLNLRASKQRSPTQKTLFNLRDLIMKLQKLTLKFEADVSGIKKLRNKCYSLLRTIHSEIVKQSSAANESEEAYLFLMSINENLGAALKRSHTGNNRIMADGCFCRNGSCAKTLCSKVCIKACKVEPKLMSYQCNQGSNATVSLDKICNDKLDCPNGFDELNCKKDDICRRHHLITLRNSLQHVGRNFKGTALGELLISWKTKVVSTIKFAEKNGRPKPQVVKNIVKDILRDLLVTYGSVENYRRSNTDYALPEFLSIAQIIMENIKLCGQ</sequence>
<dbReference type="SMART" id="SM00192">
    <property type="entry name" value="LDLa"/>
    <property type="match status" value="3"/>
</dbReference>